<dbReference type="EMBL" id="QNRR01000007">
    <property type="protein sequence ID" value="RBP41521.1"/>
    <property type="molecule type" value="Genomic_DNA"/>
</dbReference>
<dbReference type="RefSeq" id="WP_113960144.1">
    <property type="nucleotide sequence ID" value="NZ_QNRR01000007.1"/>
</dbReference>
<dbReference type="SMART" id="SM00448">
    <property type="entry name" value="REC"/>
    <property type="match status" value="1"/>
</dbReference>
<dbReference type="PROSITE" id="PS50110">
    <property type="entry name" value="RESPONSE_REGULATORY"/>
    <property type="match status" value="1"/>
</dbReference>
<dbReference type="GO" id="GO:0000160">
    <property type="term" value="P:phosphorelay signal transduction system"/>
    <property type="evidence" value="ECO:0007669"/>
    <property type="project" value="InterPro"/>
</dbReference>
<dbReference type="AlphaFoldDB" id="A0A366HH64"/>
<evidence type="ECO:0000256" key="1">
    <source>
        <dbReference type="PROSITE-ProRule" id="PRU00169"/>
    </source>
</evidence>
<dbReference type="Gene3D" id="3.40.50.2300">
    <property type="match status" value="1"/>
</dbReference>
<dbReference type="OrthoDB" id="195296at2"/>
<dbReference type="Proteomes" id="UP000253426">
    <property type="component" value="Unassembled WGS sequence"/>
</dbReference>
<gene>
    <name evidence="3" type="ORF">DES53_107354</name>
</gene>
<comment type="caution">
    <text evidence="3">The sequence shown here is derived from an EMBL/GenBank/DDBJ whole genome shotgun (WGS) entry which is preliminary data.</text>
</comment>
<proteinExistence type="predicted"/>
<evidence type="ECO:0000313" key="4">
    <source>
        <dbReference type="Proteomes" id="UP000253426"/>
    </source>
</evidence>
<feature type="domain" description="Response regulatory" evidence="2">
    <location>
        <begin position="7"/>
        <end position="131"/>
    </location>
</feature>
<dbReference type="InterPro" id="IPR011006">
    <property type="entry name" value="CheY-like_superfamily"/>
</dbReference>
<protein>
    <submittedName>
        <fullName evidence="3">Response regulator receiver domain-containing protein</fullName>
    </submittedName>
</protein>
<keyword evidence="4" id="KW-1185">Reference proteome</keyword>
<evidence type="ECO:0000259" key="2">
    <source>
        <dbReference type="PROSITE" id="PS50110"/>
    </source>
</evidence>
<accession>A0A366HH64</accession>
<organism evidence="3 4">
    <name type="scientific">Roseimicrobium gellanilyticum</name>
    <dbReference type="NCBI Taxonomy" id="748857"/>
    <lineage>
        <taxon>Bacteria</taxon>
        <taxon>Pseudomonadati</taxon>
        <taxon>Verrucomicrobiota</taxon>
        <taxon>Verrucomicrobiia</taxon>
        <taxon>Verrucomicrobiales</taxon>
        <taxon>Verrucomicrobiaceae</taxon>
        <taxon>Roseimicrobium</taxon>
    </lineage>
</organism>
<name>A0A366HH64_9BACT</name>
<reference evidence="3 4" key="1">
    <citation type="submission" date="2018-06" db="EMBL/GenBank/DDBJ databases">
        <title>Genomic Encyclopedia of Type Strains, Phase IV (KMG-IV): sequencing the most valuable type-strain genomes for metagenomic binning, comparative biology and taxonomic classification.</title>
        <authorList>
            <person name="Goeker M."/>
        </authorList>
    </citation>
    <scope>NUCLEOTIDE SEQUENCE [LARGE SCALE GENOMIC DNA]</scope>
    <source>
        <strain evidence="3 4">DSM 25532</strain>
    </source>
</reference>
<sequence>MPEPTPRVLVADASLPNRRLIRELLTAFRHCELDDAANAEHAFERALQREYALFIFAIDLPDISGILLDRFLAKVYTKVHTGAVTAPPVVFLSRPEDAAAFRAAQSDARVRGQVPLPLNLDALMNAAGNVLPAKGTK</sequence>
<dbReference type="SUPFAM" id="SSF52172">
    <property type="entry name" value="CheY-like"/>
    <property type="match status" value="1"/>
</dbReference>
<evidence type="ECO:0000313" key="3">
    <source>
        <dbReference type="EMBL" id="RBP41521.1"/>
    </source>
</evidence>
<dbReference type="InterPro" id="IPR001789">
    <property type="entry name" value="Sig_transdc_resp-reg_receiver"/>
</dbReference>
<comment type="caution">
    <text evidence="1">Lacks conserved residue(s) required for the propagation of feature annotation.</text>
</comment>